<dbReference type="RefSeq" id="WP_130538916.1">
    <property type="nucleotide sequence ID" value="NZ_CP042431.1"/>
</dbReference>
<name>A0A4Q7MZX8_9BACT</name>
<dbReference type="EMBL" id="SGXA01000001">
    <property type="protein sequence ID" value="RZS74452.1"/>
    <property type="molecule type" value="Genomic_DNA"/>
</dbReference>
<accession>A0A4Q7MZX8</accession>
<gene>
    <name evidence="1" type="ORF">EV199_0300</name>
</gene>
<reference evidence="1 2" key="1">
    <citation type="submission" date="2019-02" db="EMBL/GenBank/DDBJ databases">
        <title>Genomic Encyclopedia of Type Strains, Phase IV (KMG-IV): sequencing the most valuable type-strain genomes for metagenomic binning, comparative biology and taxonomic classification.</title>
        <authorList>
            <person name="Goeker M."/>
        </authorList>
    </citation>
    <scope>NUCLEOTIDE SEQUENCE [LARGE SCALE GENOMIC DNA]</scope>
    <source>
        <strain evidence="1 2">DSM 18116</strain>
    </source>
</reference>
<sequence length="368" mass="41583">MNRFLQLQEELFPADRKKSKGSLVRPQSYYGRMFTKDANTARDYYDWPDKFGKGDANYDTAASAWIADKRTSVPDFTGLVQTKSFLGGYSYNGKPSADPLPDWKETDAVKLRAYNAIRLELFGEGAANSINTYDNQIVTFGWGFSMLNSSGKNVIKYNMESSPDFKNAMLEMGLLIKDGDALYVDTVTRKIVTGTNALQKLRWDKKVLSRIITALDAIKQINVNNQVRILKEFRIRYMPAEAYSWPTDSIRLAMHLYHWLPAYLKWDAIKGSKGDVGTIIKSFCKTFQAADSDGYKKDFEFTSLPNGALYVKNVLSRLDMGNNALPKAGKAGTIKMLEPAAFNETYRNDAGYKDYVFVELSGKIYLIP</sequence>
<organism evidence="1 2">
    <name type="scientific">Pseudobacter ginsenosidimutans</name>
    <dbReference type="NCBI Taxonomy" id="661488"/>
    <lineage>
        <taxon>Bacteria</taxon>
        <taxon>Pseudomonadati</taxon>
        <taxon>Bacteroidota</taxon>
        <taxon>Chitinophagia</taxon>
        <taxon>Chitinophagales</taxon>
        <taxon>Chitinophagaceae</taxon>
        <taxon>Pseudobacter</taxon>
    </lineage>
</organism>
<comment type="caution">
    <text evidence="1">The sequence shown here is derived from an EMBL/GenBank/DDBJ whole genome shotgun (WGS) entry which is preliminary data.</text>
</comment>
<protein>
    <submittedName>
        <fullName evidence="1">Uncharacterized protein</fullName>
    </submittedName>
</protein>
<evidence type="ECO:0000313" key="1">
    <source>
        <dbReference type="EMBL" id="RZS74452.1"/>
    </source>
</evidence>
<dbReference type="Proteomes" id="UP000293874">
    <property type="component" value="Unassembled WGS sequence"/>
</dbReference>
<proteinExistence type="predicted"/>
<dbReference type="AlphaFoldDB" id="A0A4Q7MZX8"/>
<evidence type="ECO:0000313" key="2">
    <source>
        <dbReference type="Proteomes" id="UP000293874"/>
    </source>
</evidence>
<keyword evidence="2" id="KW-1185">Reference proteome</keyword>